<gene>
    <name evidence="8" type="ORF">Cni_G08939</name>
</gene>
<dbReference type="InterPro" id="IPR050295">
    <property type="entry name" value="Plant_2OG-oxidoreductases"/>
</dbReference>
<keyword evidence="4 5" id="KW-0408">Iron</keyword>
<organism evidence="8 9">
    <name type="scientific">Canna indica</name>
    <name type="common">Indian-shot</name>
    <dbReference type="NCBI Taxonomy" id="4628"/>
    <lineage>
        <taxon>Eukaryota</taxon>
        <taxon>Viridiplantae</taxon>
        <taxon>Streptophyta</taxon>
        <taxon>Embryophyta</taxon>
        <taxon>Tracheophyta</taxon>
        <taxon>Spermatophyta</taxon>
        <taxon>Magnoliopsida</taxon>
        <taxon>Liliopsida</taxon>
        <taxon>Zingiberales</taxon>
        <taxon>Cannaceae</taxon>
        <taxon>Canna</taxon>
    </lineage>
</organism>
<keyword evidence="9" id="KW-1185">Reference proteome</keyword>
<feature type="domain" description="Fe2OG dioxygenase" evidence="7">
    <location>
        <begin position="218"/>
        <end position="319"/>
    </location>
</feature>
<evidence type="ECO:0000313" key="8">
    <source>
        <dbReference type="EMBL" id="WOL00226.1"/>
    </source>
</evidence>
<dbReference type="PROSITE" id="PS51471">
    <property type="entry name" value="FE2OG_OXY"/>
    <property type="match status" value="1"/>
</dbReference>
<evidence type="ECO:0000313" key="9">
    <source>
        <dbReference type="Proteomes" id="UP001327560"/>
    </source>
</evidence>
<keyword evidence="2 5" id="KW-0479">Metal-binding</keyword>
<dbReference type="Pfam" id="PF03171">
    <property type="entry name" value="2OG-FeII_Oxy"/>
    <property type="match status" value="1"/>
</dbReference>
<dbReference type="InterPro" id="IPR005123">
    <property type="entry name" value="Oxoglu/Fe-dep_dioxygenase_dom"/>
</dbReference>
<dbReference type="InterPro" id="IPR026992">
    <property type="entry name" value="DIOX_N"/>
</dbReference>
<evidence type="ECO:0000256" key="5">
    <source>
        <dbReference type="RuleBase" id="RU003682"/>
    </source>
</evidence>
<dbReference type="InterPro" id="IPR044861">
    <property type="entry name" value="IPNS-like_FE2OG_OXY"/>
</dbReference>
<evidence type="ECO:0000256" key="3">
    <source>
        <dbReference type="ARBA" id="ARBA00023002"/>
    </source>
</evidence>
<evidence type="ECO:0000256" key="1">
    <source>
        <dbReference type="ARBA" id="ARBA00008056"/>
    </source>
</evidence>
<dbReference type="PANTHER" id="PTHR47991">
    <property type="entry name" value="OXOGLUTARATE/IRON-DEPENDENT DIOXYGENASE"/>
    <property type="match status" value="1"/>
</dbReference>
<reference evidence="8 9" key="1">
    <citation type="submission" date="2023-10" db="EMBL/GenBank/DDBJ databases">
        <title>Chromosome-scale genome assembly provides insights into flower coloration mechanisms of Canna indica.</title>
        <authorList>
            <person name="Li C."/>
        </authorList>
    </citation>
    <scope>NUCLEOTIDE SEQUENCE [LARGE SCALE GENOMIC DNA]</scope>
    <source>
        <tissue evidence="8">Flower</tissue>
    </source>
</reference>
<evidence type="ECO:0000259" key="7">
    <source>
        <dbReference type="PROSITE" id="PS51471"/>
    </source>
</evidence>
<sequence>MAGEVSFRNMGSSIPVDNVQALAASIYDQDSTSVPPRYLRPEAKTTDPIASDGENSSLRSLISLDLSIAVPHKKSLPSFTTPLQAWASSSCWCIPQLINHGVPDEVIEKLKADIIDFFNLPLEEKKAVAQLPNDLQGYGQAFVVSEDQKLDWGDMLFLMTRPLHIRNMRFWPTRPPTFRDTLSSYSVELKRVAATLLELIAKCLGIVPEELLDIFEEIPQGLRINYYPPCPKADEVVGLSPHSDATAGLTLLLHVNDVPGLQIKHQGKWFLVDPLPGAFLVNVGDMLEILSNGEYKSIEHRAIVNTKRERLSVAAFHFPKEDAVIGPLPGLVKGGKGKYKSEDFRKLLGILQFQTRGEESCDAS</sequence>
<evidence type="ECO:0000256" key="6">
    <source>
        <dbReference type="SAM" id="MobiDB-lite"/>
    </source>
</evidence>
<accession>A0AAQ3Q8C5</accession>
<dbReference type="Proteomes" id="UP001327560">
    <property type="component" value="Chromosome 3"/>
</dbReference>
<dbReference type="GO" id="GO:0016491">
    <property type="term" value="F:oxidoreductase activity"/>
    <property type="evidence" value="ECO:0007669"/>
    <property type="project" value="UniProtKB-KW"/>
</dbReference>
<evidence type="ECO:0000256" key="2">
    <source>
        <dbReference type="ARBA" id="ARBA00022723"/>
    </source>
</evidence>
<dbReference type="Gene3D" id="2.60.120.330">
    <property type="entry name" value="B-lactam Antibiotic, Isopenicillin N Synthase, Chain"/>
    <property type="match status" value="1"/>
</dbReference>
<protein>
    <submittedName>
        <fullName evidence="8">S-norcoclaurine synthase 1-like</fullName>
    </submittedName>
</protein>
<feature type="region of interest" description="Disordered" evidence="6">
    <location>
        <begin position="33"/>
        <end position="53"/>
    </location>
</feature>
<comment type="similarity">
    <text evidence="1 5">Belongs to the iron/ascorbate-dependent oxidoreductase family.</text>
</comment>
<evidence type="ECO:0000256" key="4">
    <source>
        <dbReference type="ARBA" id="ARBA00023004"/>
    </source>
</evidence>
<dbReference type="InterPro" id="IPR027443">
    <property type="entry name" value="IPNS-like_sf"/>
</dbReference>
<name>A0AAQ3Q8C5_9LILI</name>
<dbReference type="SUPFAM" id="SSF51197">
    <property type="entry name" value="Clavaminate synthase-like"/>
    <property type="match status" value="1"/>
</dbReference>
<dbReference type="FunFam" id="2.60.120.330:FF:000079">
    <property type="entry name" value="Protein SRG1"/>
    <property type="match status" value="1"/>
</dbReference>
<dbReference type="Pfam" id="PF14226">
    <property type="entry name" value="DIOX_N"/>
    <property type="match status" value="1"/>
</dbReference>
<dbReference type="GO" id="GO:0046872">
    <property type="term" value="F:metal ion binding"/>
    <property type="evidence" value="ECO:0007669"/>
    <property type="project" value="UniProtKB-KW"/>
</dbReference>
<dbReference type="EMBL" id="CP136892">
    <property type="protein sequence ID" value="WOL00226.1"/>
    <property type="molecule type" value="Genomic_DNA"/>
</dbReference>
<dbReference type="AlphaFoldDB" id="A0AAQ3Q8C5"/>
<keyword evidence="3 5" id="KW-0560">Oxidoreductase</keyword>
<proteinExistence type="inferred from homology"/>